<organism evidence="1">
    <name type="scientific">Zea mays</name>
    <name type="common">Maize</name>
    <dbReference type="NCBI Taxonomy" id="4577"/>
    <lineage>
        <taxon>Eukaryota</taxon>
        <taxon>Viridiplantae</taxon>
        <taxon>Streptophyta</taxon>
        <taxon>Embryophyta</taxon>
        <taxon>Tracheophyta</taxon>
        <taxon>Spermatophyta</taxon>
        <taxon>Magnoliopsida</taxon>
        <taxon>Liliopsida</taxon>
        <taxon>Poales</taxon>
        <taxon>Poaceae</taxon>
        <taxon>PACMAD clade</taxon>
        <taxon>Panicoideae</taxon>
        <taxon>Andropogonodae</taxon>
        <taxon>Andropogoneae</taxon>
        <taxon>Tripsacinae</taxon>
        <taxon>Zea</taxon>
    </lineage>
</organism>
<reference evidence="1" key="1">
    <citation type="journal article" date="2018" name="Nat. Genet.">
        <title>Extensive intraspecific gene order and gene structural variations between Mo17 and other maize genomes.</title>
        <authorList>
            <person name="Sun S."/>
            <person name="Zhou Y."/>
            <person name="Chen J."/>
            <person name="Shi J."/>
            <person name="Zhao H."/>
            <person name="Zhao H."/>
            <person name="Song W."/>
            <person name="Zhang M."/>
            <person name="Cui Y."/>
            <person name="Dong X."/>
            <person name="Liu H."/>
            <person name="Ma X."/>
            <person name="Jiao Y."/>
            <person name="Wang B."/>
            <person name="Wei X."/>
            <person name="Stein J.C."/>
            <person name="Glaubitz J.C."/>
            <person name="Lu F."/>
            <person name="Yu G."/>
            <person name="Liang C."/>
            <person name="Fengler K."/>
            <person name="Li B."/>
            <person name="Rafalski A."/>
            <person name="Schnable P.S."/>
            <person name="Ware D.H."/>
            <person name="Buckler E.S."/>
            <person name="Lai J."/>
        </authorList>
    </citation>
    <scope>NUCLEOTIDE SEQUENCE [LARGE SCALE GENOMIC DNA]</scope>
    <source>
        <tissue evidence="1">Seedling</tissue>
    </source>
</reference>
<gene>
    <name evidence="1" type="ORF">Zm00014a_029213</name>
</gene>
<protein>
    <submittedName>
        <fullName evidence="1">Uncharacterized protein</fullName>
    </submittedName>
</protein>
<sequence length="12" mass="1350">MSLNPLGAMRIF</sequence>
<name>A0A317Y5I1_MAIZE</name>
<comment type="caution">
    <text evidence="1">The sequence shown here is derived from an EMBL/GenBank/DDBJ whole genome shotgun (WGS) entry which is preliminary data.</text>
</comment>
<dbReference type="EMBL" id="NCVQ01000001">
    <property type="protein sequence ID" value="PWZ53496.1"/>
    <property type="molecule type" value="Genomic_DNA"/>
</dbReference>
<evidence type="ECO:0000313" key="1">
    <source>
        <dbReference type="EMBL" id="PWZ53496.1"/>
    </source>
</evidence>
<accession>A0A317Y5I1</accession>
<dbReference type="Proteomes" id="UP000251960">
    <property type="component" value="Chromosome 1"/>
</dbReference>
<proteinExistence type="predicted"/>